<organism evidence="2 3">
    <name type="scientific">Pseudonocardia parietis</name>
    <dbReference type="NCBI Taxonomy" id="570936"/>
    <lineage>
        <taxon>Bacteria</taxon>
        <taxon>Bacillati</taxon>
        <taxon>Actinomycetota</taxon>
        <taxon>Actinomycetes</taxon>
        <taxon>Pseudonocardiales</taxon>
        <taxon>Pseudonocardiaceae</taxon>
        <taxon>Pseudonocardia</taxon>
    </lineage>
</organism>
<name>A0ABS4VUT4_9PSEU</name>
<sequence length="155" mass="17927">MPADLSRIAVEAARLQNGYALAVDTRDWDYFATLFTPDVRAIYPGSDYRGMDDWLATFVPFHDACTWTLHVMTNHVVGEDENGIWAVCYGWIQWTHQDTPDQISRSAVLYRDRLRDDDGRWRIERRRLDLLLRDPGPIPVSLSLPHSVLDLRDPS</sequence>
<dbReference type="Pfam" id="PF13577">
    <property type="entry name" value="SnoaL_4"/>
    <property type="match status" value="1"/>
</dbReference>
<keyword evidence="3" id="KW-1185">Reference proteome</keyword>
<protein>
    <submittedName>
        <fullName evidence="2">Uncharacterized protein (TIGR02246 family)</fullName>
    </submittedName>
</protein>
<dbReference type="RefSeq" id="WP_210027825.1">
    <property type="nucleotide sequence ID" value="NZ_JAGINU010000001.1"/>
</dbReference>
<dbReference type="Proteomes" id="UP001519295">
    <property type="component" value="Unassembled WGS sequence"/>
</dbReference>
<accession>A0ABS4VUT4</accession>
<comment type="caution">
    <text evidence="2">The sequence shown here is derived from an EMBL/GenBank/DDBJ whole genome shotgun (WGS) entry which is preliminary data.</text>
</comment>
<dbReference type="InterPro" id="IPR037401">
    <property type="entry name" value="SnoaL-like"/>
</dbReference>
<evidence type="ECO:0000259" key="1">
    <source>
        <dbReference type="Pfam" id="PF13577"/>
    </source>
</evidence>
<feature type="domain" description="SnoaL-like" evidence="1">
    <location>
        <begin position="11"/>
        <end position="127"/>
    </location>
</feature>
<dbReference type="EMBL" id="JAGINU010000001">
    <property type="protein sequence ID" value="MBP2367679.1"/>
    <property type="molecule type" value="Genomic_DNA"/>
</dbReference>
<dbReference type="InterPro" id="IPR032710">
    <property type="entry name" value="NTF2-like_dom_sf"/>
</dbReference>
<reference evidence="2 3" key="1">
    <citation type="submission" date="2021-03" db="EMBL/GenBank/DDBJ databases">
        <title>Sequencing the genomes of 1000 actinobacteria strains.</title>
        <authorList>
            <person name="Klenk H.-P."/>
        </authorList>
    </citation>
    <scope>NUCLEOTIDE SEQUENCE [LARGE SCALE GENOMIC DNA]</scope>
    <source>
        <strain evidence="2 3">DSM 45256</strain>
    </source>
</reference>
<gene>
    <name evidence="2" type="ORF">JOF36_003375</name>
</gene>
<proteinExistence type="predicted"/>
<dbReference type="Gene3D" id="3.10.450.50">
    <property type="match status" value="1"/>
</dbReference>
<evidence type="ECO:0000313" key="2">
    <source>
        <dbReference type="EMBL" id="MBP2367679.1"/>
    </source>
</evidence>
<evidence type="ECO:0000313" key="3">
    <source>
        <dbReference type="Proteomes" id="UP001519295"/>
    </source>
</evidence>
<dbReference type="SUPFAM" id="SSF54427">
    <property type="entry name" value="NTF2-like"/>
    <property type="match status" value="1"/>
</dbReference>